<dbReference type="RefSeq" id="WP_226539926.1">
    <property type="nucleotide sequence ID" value="NZ_CP129013.1"/>
</dbReference>
<evidence type="ECO:0000313" key="2">
    <source>
        <dbReference type="Proteomes" id="UP001197974"/>
    </source>
</evidence>
<proteinExistence type="predicted"/>
<dbReference type="Proteomes" id="UP001197974">
    <property type="component" value="Chromosome"/>
</dbReference>
<protein>
    <recommendedName>
        <fullName evidence="3">Resolvase HTH domain-containing protein</fullName>
    </recommendedName>
</protein>
<accession>A0ABY9JZM8</accession>
<keyword evidence="2" id="KW-1185">Reference proteome</keyword>
<reference evidence="1 2" key="1">
    <citation type="submission" date="2023-06" db="EMBL/GenBank/DDBJ databases">
        <title>Five Gram-positive bacteria isolated from mangrove sediments in Shenzhen, Guangdong, China.</title>
        <authorList>
            <person name="Yu S."/>
            <person name="Zheng W."/>
            <person name="Huang Y."/>
        </authorList>
    </citation>
    <scope>NUCLEOTIDE SEQUENCE [LARGE SCALE GENOMIC DNA]</scope>
    <source>
        <strain evidence="1 2">SaN35-3</strain>
    </source>
</reference>
<dbReference type="EMBL" id="CP129013">
    <property type="protein sequence ID" value="WLR43948.1"/>
    <property type="molecule type" value="Genomic_DNA"/>
</dbReference>
<organism evidence="1 2">
    <name type="scientific">Bacillus carboniphilus</name>
    <dbReference type="NCBI Taxonomy" id="86663"/>
    <lineage>
        <taxon>Bacteria</taxon>
        <taxon>Bacillati</taxon>
        <taxon>Bacillota</taxon>
        <taxon>Bacilli</taxon>
        <taxon>Bacillales</taxon>
        <taxon>Bacillaceae</taxon>
        <taxon>Bacillus</taxon>
    </lineage>
</organism>
<sequence>MGIVIALLLITSIAIIGFSYTQRDNLKEMEQEIEHLSLSSMQEIYKMKKKMRVFEEEILSSGIDLSNKATPKTSIDFYTQNLILDEYEKGESIEEISKTTNTPVEEIKLIINKSERVLS</sequence>
<evidence type="ECO:0008006" key="3">
    <source>
        <dbReference type="Google" id="ProtNLM"/>
    </source>
</evidence>
<gene>
    <name evidence="1" type="ORF">LC087_07520</name>
</gene>
<name>A0ABY9JZM8_9BACI</name>
<evidence type="ECO:0000313" key="1">
    <source>
        <dbReference type="EMBL" id="WLR43948.1"/>
    </source>
</evidence>